<organism evidence="1">
    <name type="scientific">hydrothermal vent metagenome</name>
    <dbReference type="NCBI Taxonomy" id="652676"/>
    <lineage>
        <taxon>unclassified sequences</taxon>
        <taxon>metagenomes</taxon>
        <taxon>ecological metagenomes</taxon>
    </lineage>
</organism>
<accession>A0A3B1C218</accession>
<reference evidence="1" key="1">
    <citation type="submission" date="2018-06" db="EMBL/GenBank/DDBJ databases">
        <authorList>
            <person name="Zhirakovskaya E."/>
        </authorList>
    </citation>
    <scope>NUCLEOTIDE SEQUENCE</scope>
</reference>
<gene>
    <name evidence="1" type="ORF">MNBD_NITROSPINAE03-1519</name>
</gene>
<proteinExistence type="predicted"/>
<dbReference type="EMBL" id="UOGB01000291">
    <property type="protein sequence ID" value="VAX24239.1"/>
    <property type="molecule type" value="Genomic_DNA"/>
</dbReference>
<protein>
    <submittedName>
        <fullName evidence="1">Uncharacterized protein</fullName>
    </submittedName>
</protein>
<name>A0A3B1C218_9ZZZZ</name>
<dbReference type="AlphaFoldDB" id="A0A3B1C218"/>
<feature type="non-terminal residue" evidence="1">
    <location>
        <position position="1"/>
    </location>
</feature>
<sequence>FKSRAFQTALAESIARGVSAYSRTYQISMRR</sequence>
<evidence type="ECO:0000313" key="1">
    <source>
        <dbReference type="EMBL" id="VAX24239.1"/>
    </source>
</evidence>